<dbReference type="RefSeq" id="WP_277861160.1">
    <property type="nucleotide sequence ID" value="NZ_JARRAG010000002.1"/>
</dbReference>
<dbReference type="EMBL" id="JARRAG010000002">
    <property type="protein sequence ID" value="MDG3004808.1"/>
    <property type="molecule type" value="Genomic_DNA"/>
</dbReference>
<reference evidence="1 2" key="1">
    <citation type="submission" date="2023-03" db="EMBL/GenBank/DDBJ databases">
        <title>Paludisphaera mucosa sp. nov. a novel planctomycete from northern fen.</title>
        <authorList>
            <person name="Ivanova A."/>
        </authorList>
    </citation>
    <scope>NUCLEOTIDE SEQUENCE [LARGE SCALE GENOMIC DNA]</scope>
    <source>
        <strain evidence="1 2">Pla2</strain>
    </source>
</reference>
<gene>
    <name evidence="1" type="ORF">PZE19_13550</name>
</gene>
<accession>A0ABT6FB39</accession>
<comment type="caution">
    <text evidence="1">The sequence shown here is derived from an EMBL/GenBank/DDBJ whole genome shotgun (WGS) entry which is preliminary data.</text>
</comment>
<sequence>MNTAVELHDSTLAGMTHDGRDLVLRLSPAYVHRSTGRPGVDPGSGWLQDVDLVIFEAMVDTLPSEFPVDLSDGSFSVGEVLWDNSIPLPLAVTGAVTLTAVTCGGEFLTVRGTGASTVMHGESRYFEQFPGSADG</sequence>
<evidence type="ECO:0000313" key="1">
    <source>
        <dbReference type="EMBL" id="MDG3004808.1"/>
    </source>
</evidence>
<organism evidence="1 2">
    <name type="scientific">Paludisphaera mucosa</name>
    <dbReference type="NCBI Taxonomy" id="3030827"/>
    <lineage>
        <taxon>Bacteria</taxon>
        <taxon>Pseudomonadati</taxon>
        <taxon>Planctomycetota</taxon>
        <taxon>Planctomycetia</taxon>
        <taxon>Isosphaerales</taxon>
        <taxon>Isosphaeraceae</taxon>
        <taxon>Paludisphaera</taxon>
    </lineage>
</organism>
<protein>
    <submittedName>
        <fullName evidence="1">Uncharacterized protein</fullName>
    </submittedName>
</protein>
<name>A0ABT6FB39_9BACT</name>
<dbReference type="Proteomes" id="UP001216907">
    <property type="component" value="Unassembled WGS sequence"/>
</dbReference>
<keyword evidence="2" id="KW-1185">Reference proteome</keyword>
<evidence type="ECO:0000313" key="2">
    <source>
        <dbReference type="Proteomes" id="UP001216907"/>
    </source>
</evidence>
<proteinExistence type="predicted"/>